<evidence type="ECO:0000256" key="4">
    <source>
        <dbReference type="RuleBase" id="RU003718"/>
    </source>
</evidence>
<dbReference type="InterPro" id="IPR050481">
    <property type="entry name" value="UDP-glycosyltransf_plant"/>
</dbReference>
<evidence type="ECO:0000313" key="7">
    <source>
        <dbReference type="Proteomes" id="UP001168098"/>
    </source>
</evidence>
<dbReference type="EC" id="2.4.1.-" evidence="5"/>
<sequence>MEQTELVFIPFPVIGHLASALEIAKLITKRDPRFSITIFIMKFPFGSTDAMDTDSDSIRFVTLPPVEVSSETTPSGHFFSEFLKVHIPVVRDAVHELTRSNSVRFSGFVIDMFCTHMIDVADEFGVPSYLFFSSGAAVLGFLLHVQFLHDYEGLDINEFKDSDAELDVPTFVNSVPGKVFPAWMFDKESGGAEMLLYHTRRFREVKGILVNTFIELESHAIQSLSGSTVPKVYPVGPILNTRMGSGGGQQDASAIMSWLDDQPPSSVIFLCFGSMGSFGADQIKEIAYGLEHSGHRFLWSLRQPPPKGKMEFPGGYENIEEVLPEGFLHRTARIGKVIGWAPQIAVLAHSAVGGFVSHCGWNSLLESLWYGVPVATWPIYAEQQINAFQMVKGLGLAVEIKIDYNEDNDYVVSAHEIENGLRNLMNINSEVRKKRKEMEKISRKVMIDGGSSHFSLGHFIEDMMDSKVMKGKDAL</sequence>
<evidence type="ECO:0000256" key="2">
    <source>
        <dbReference type="ARBA" id="ARBA00022676"/>
    </source>
</evidence>
<dbReference type="GO" id="GO:0035251">
    <property type="term" value="F:UDP-glucosyltransferase activity"/>
    <property type="evidence" value="ECO:0007669"/>
    <property type="project" value="InterPro"/>
</dbReference>
<dbReference type="PANTHER" id="PTHR48048">
    <property type="entry name" value="GLYCOSYLTRANSFERASE"/>
    <property type="match status" value="1"/>
</dbReference>
<dbReference type="PROSITE" id="PS00375">
    <property type="entry name" value="UDPGT"/>
    <property type="match status" value="1"/>
</dbReference>
<dbReference type="InterPro" id="IPR002213">
    <property type="entry name" value="UDP_glucos_trans"/>
</dbReference>
<evidence type="ECO:0000256" key="3">
    <source>
        <dbReference type="ARBA" id="ARBA00022679"/>
    </source>
</evidence>
<organism evidence="6 7">
    <name type="scientific">Vitis rotundifolia</name>
    <name type="common">Muscadine grape</name>
    <dbReference type="NCBI Taxonomy" id="103349"/>
    <lineage>
        <taxon>Eukaryota</taxon>
        <taxon>Viridiplantae</taxon>
        <taxon>Streptophyta</taxon>
        <taxon>Embryophyta</taxon>
        <taxon>Tracheophyta</taxon>
        <taxon>Spermatophyta</taxon>
        <taxon>Magnoliopsida</taxon>
        <taxon>eudicotyledons</taxon>
        <taxon>Gunneridae</taxon>
        <taxon>Pentapetalae</taxon>
        <taxon>rosids</taxon>
        <taxon>Vitales</taxon>
        <taxon>Vitaceae</taxon>
        <taxon>Viteae</taxon>
        <taxon>Vitis</taxon>
    </lineage>
</organism>
<proteinExistence type="inferred from homology"/>
<name>A0AA38ZDW6_VITRO</name>
<keyword evidence="3 4" id="KW-0808">Transferase</keyword>
<dbReference type="AlphaFoldDB" id="A0AA38ZDW6"/>
<dbReference type="Pfam" id="PF00201">
    <property type="entry name" value="UDPGT"/>
    <property type="match status" value="1"/>
</dbReference>
<evidence type="ECO:0000313" key="6">
    <source>
        <dbReference type="EMBL" id="KAJ9687243.1"/>
    </source>
</evidence>
<dbReference type="EMBL" id="JARBHA010000012">
    <property type="protein sequence ID" value="KAJ9687243.1"/>
    <property type="molecule type" value="Genomic_DNA"/>
</dbReference>
<evidence type="ECO:0000256" key="1">
    <source>
        <dbReference type="ARBA" id="ARBA00009995"/>
    </source>
</evidence>
<protein>
    <recommendedName>
        <fullName evidence="5">Glycosyltransferase</fullName>
        <ecNumber evidence="5">2.4.1.-</ecNumber>
    </recommendedName>
</protein>
<dbReference type="CDD" id="cd03784">
    <property type="entry name" value="GT1_Gtf-like"/>
    <property type="match status" value="1"/>
</dbReference>
<keyword evidence="7" id="KW-1185">Reference proteome</keyword>
<accession>A0AA38ZDW6</accession>
<dbReference type="FunFam" id="3.40.50.2000:FF:000080">
    <property type="entry name" value="Glycosyltransferase"/>
    <property type="match status" value="1"/>
</dbReference>
<keyword evidence="2 4" id="KW-0328">Glycosyltransferase</keyword>
<dbReference type="SUPFAM" id="SSF53756">
    <property type="entry name" value="UDP-Glycosyltransferase/glycogen phosphorylase"/>
    <property type="match status" value="1"/>
</dbReference>
<evidence type="ECO:0000256" key="5">
    <source>
        <dbReference type="RuleBase" id="RU362057"/>
    </source>
</evidence>
<dbReference type="Proteomes" id="UP001168098">
    <property type="component" value="Unassembled WGS sequence"/>
</dbReference>
<dbReference type="PANTHER" id="PTHR48048:SF45">
    <property type="entry name" value="GLYCOSYLTRANSFERASE"/>
    <property type="match status" value="1"/>
</dbReference>
<reference evidence="6 7" key="1">
    <citation type="journal article" date="2023" name="BMC Biotechnol.">
        <title>Vitis rotundifolia cv Carlos genome sequencing.</title>
        <authorList>
            <person name="Huff M."/>
            <person name="Hulse-Kemp A."/>
            <person name="Scheffler B."/>
            <person name="Youngblood R."/>
            <person name="Simpson S."/>
            <person name="Babiker E."/>
            <person name="Staton M."/>
        </authorList>
    </citation>
    <scope>NUCLEOTIDE SEQUENCE [LARGE SCALE GENOMIC DNA]</scope>
    <source>
        <tissue evidence="6">Leaf</tissue>
    </source>
</reference>
<comment type="similarity">
    <text evidence="1 4">Belongs to the UDP-glycosyltransferase family.</text>
</comment>
<dbReference type="InterPro" id="IPR035595">
    <property type="entry name" value="UDP_glycos_trans_CS"/>
</dbReference>
<dbReference type="Gene3D" id="3.40.50.2000">
    <property type="entry name" value="Glycogen Phosphorylase B"/>
    <property type="match status" value="2"/>
</dbReference>
<gene>
    <name evidence="6" type="ORF">PVL29_015920</name>
</gene>
<comment type="caution">
    <text evidence="6">The sequence shown here is derived from an EMBL/GenBank/DDBJ whole genome shotgun (WGS) entry which is preliminary data.</text>
</comment>
<dbReference type="FunFam" id="3.40.50.2000:FF:000056">
    <property type="entry name" value="Glycosyltransferase"/>
    <property type="match status" value="1"/>
</dbReference>